<organism evidence="3 4">
    <name type="scientific">Oryzias latipes</name>
    <name type="common">Japanese rice fish</name>
    <name type="synonym">Japanese killifish</name>
    <dbReference type="NCBI Taxonomy" id="8090"/>
    <lineage>
        <taxon>Eukaryota</taxon>
        <taxon>Metazoa</taxon>
        <taxon>Chordata</taxon>
        <taxon>Craniata</taxon>
        <taxon>Vertebrata</taxon>
        <taxon>Euteleostomi</taxon>
        <taxon>Actinopterygii</taxon>
        <taxon>Neopterygii</taxon>
        <taxon>Teleostei</taxon>
        <taxon>Neoteleostei</taxon>
        <taxon>Acanthomorphata</taxon>
        <taxon>Ovalentaria</taxon>
        <taxon>Atherinomorphae</taxon>
        <taxon>Beloniformes</taxon>
        <taxon>Adrianichthyidae</taxon>
        <taxon>Oryziinae</taxon>
        <taxon>Oryzias</taxon>
    </lineage>
</organism>
<dbReference type="Pfam" id="PF00059">
    <property type="entry name" value="Lectin_C"/>
    <property type="match status" value="1"/>
</dbReference>
<dbReference type="SUPFAM" id="SSF56436">
    <property type="entry name" value="C-type lectin-like"/>
    <property type="match status" value="1"/>
</dbReference>
<keyword evidence="1" id="KW-1015">Disulfide bond</keyword>
<reference evidence="3" key="3">
    <citation type="submission" date="2025-08" db="UniProtKB">
        <authorList>
            <consortium name="Ensembl"/>
        </authorList>
    </citation>
    <scope>IDENTIFICATION</scope>
    <source>
        <strain evidence="3">HSOK</strain>
    </source>
</reference>
<feature type="domain" description="C-type lectin" evidence="2">
    <location>
        <begin position="76"/>
        <end position="198"/>
    </location>
</feature>
<evidence type="ECO:0000259" key="2">
    <source>
        <dbReference type="PROSITE" id="PS50041"/>
    </source>
</evidence>
<accession>A0A3P9HM27</accession>
<evidence type="ECO:0000313" key="4">
    <source>
        <dbReference type="Proteomes" id="UP000265200"/>
    </source>
</evidence>
<reference evidence="3" key="4">
    <citation type="submission" date="2025-09" db="UniProtKB">
        <authorList>
            <consortium name="Ensembl"/>
        </authorList>
    </citation>
    <scope>IDENTIFICATION</scope>
    <source>
        <strain evidence="3">HSOK</strain>
    </source>
</reference>
<dbReference type="InterPro" id="IPR050111">
    <property type="entry name" value="C-type_lectin/snaclec_domain"/>
</dbReference>
<reference evidence="3 4" key="2">
    <citation type="submission" date="2017-04" db="EMBL/GenBank/DDBJ databases">
        <title>CpG methylation of centromeres and impact of large insertions on vertebrate speciation.</title>
        <authorList>
            <person name="Ichikawa K."/>
            <person name="Yoshimura J."/>
            <person name="Morishita S."/>
        </authorList>
    </citation>
    <scope>NUCLEOTIDE SEQUENCE</scope>
    <source>
        <strain evidence="3 4">HSOK</strain>
    </source>
</reference>
<protein>
    <recommendedName>
        <fullName evidence="2">C-type lectin domain-containing protein</fullName>
    </recommendedName>
</protein>
<dbReference type="PROSITE" id="PS50041">
    <property type="entry name" value="C_TYPE_LECTIN_2"/>
    <property type="match status" value="1"/>
</dbReference>
<evidence type="ECO:0000313" key="3">
    <source>
        <dbReference type="Ensembl" id="ENSORLP00015008830.1"/>
    </source>
</evidence>
<proteinExistence type="predicted"/>
<name>A0A3P9HM27_ORYLA</name>
<dbReference type="Proteomes" id="UP000265200">
    <property type="component" value="Chromosome 12"/>
</dbReference>
<dbReference type="PANTHER" id="PTHR22803">
    <property type="entry name" value="MANNOSE, PHOSPHOLIPASE, LECTIN RECEPTOR RELATED"/>
    <property type="match status" value="1"/>
</dbReference>
<dbReference type="InterPro" id="IPR001304">
    <property type="entry name" value="C-type_lectin-like"/>
</dbReference>
<dbReference type="Gene3D" id="3.10.100.10">
    <property type="entry name" value="Mannose-Binding Protein A, subunit A"/>
    <property type="match status" value="1"/>
</dbReference>
<reference key="1">
    <citation type="journal article" date="2007" name="Nature">
        <title>The medaka draft genome and insights into vertebrate genome evolution.</title>
        <authorList>
            <person name="Kasahara M."/>
            <person name="Naruse K."/>
            <person name="Sasaki S."/>
            <person name="Nakatani Y."/>
            <person name="Qu W."/>
            <person name="Ahsan B."/>
            <person name="Yamada T."/>
            <person name="Nagayasu Y."/>
            <person name="Doi K."/>
            <person name="Kasai Y."/>
            <person name="Jindo T."/>
            <person name="Kobayashi D."/>
            <person name="Shimada A."/>
            <person name="Toyoda A."/>
            <person name="Kuroki Y."/>
            <person name="Fujiyama A."/>
            <person name="Sasaki T."/>
            <person name="Shimizu A."/>
            <person name="Asakawa S."/>
            <person name="Shimizu N."/>
            <person name="Hashimoto S."/>
            <person name="Yang J."/>
            <person name="Lee Y."/>
            <person name="Matsushima K."/>
            <person name="Sugano S."/>
            <person name="Sakaizumi M."/>
            <person name="Narita T."/>
            <person name="Ohishi K."/>
            <person name="Haga S."/>
            <person name="Ohta F."/>
            <person name="Nomoto H."/>
            <person name="Nogata K."/>
            <person name="Morishita T."/>
            <person name="Endo T."/>
            <person name="Shin-I T."/>
            <person name="Takeda H."/>
            <person name="Morishita S."/>
            <person name="Kohara Y."/>
        </authorList>
    </citation>
    <scope>NUCLEOTIDE SEQUENCE [LARGE SCALE GENOMIC DNA]</scope>
    <source>
        <strain>Hd-rR</strain>
    </source>
</reference>
<dbReference type="PROSITE" id="PS00615">
    <property type="entry name" value="C_TYPE_LECTIN_1"/>
    <property type="match status" value="1"/>
</dbReference>
<dbReference type="InterPro" id="IPR016187">
    <property type="entry name" value="CTDL_fold"/>
</dbReference>
<dbReference type="Ensembl" id="ENSORLT00015000151.1">
    <property type="protein sequence ID" value="ENSORLP00015008830.1"/>
    <property type="gene ID" value="ENSORLG00015009822.1"/>
</dbReference>
<sequence length="240" mass="27675">VCVFRQMLTSGSSSSVSARPGHGRWDHPRRSALCVLFHRGLHSQQSSAEWRFLLEALRKWYACIKLRCPGLDWLEFGEFCYKPFGDRKTWQDAQRVCRDLGAELVSIMSMKEQSWVESYFYMGKALEKTTNNLWTGLNDLLVPGMFTWSDDFEVTFTYWAPGEPNNHNGFSEDCVEMLYETGRWNDKSCSELNNYICKKPKAHYPAPSVQPTQYGCPQVGEVKCCEIFVSLKIKTLGELF</sequence>
<evidence type="ECO:0000256" key="1">
    <source>
        <dbReference type="ARBA" id="ARBA00023157"/>
    </source>
</evidence>
<dbReference type="InterPro" id="IPR016186">
    <property type="entry name" value="C-type_lectin-like/link_sf"/>
</dbReference>
<dbReference type="SMART" id="SM00034">
    <property type="entry name" value="CLECT"/>
    <property type="match status" value="1"/>
</dbReference>
<dbReference type="InterPro" id="IPR018378">
    <property type="entry name" value="C-type_lectin_CS"/>
</dbReference>
<dbReference type="AlphaFoldDB" id="A0A3P9HM27"/>